<dbReference type="EC" id="2.10.1.1" evidence="5 10"/>
<comment type="catalytic activity">
    <reaction evidence="9">
        <text>adenylyl-molybdopterin + molybdate = Mo-molybdopterin + AMP + H(+)</text>
        <dbReference type="Rhea" id="RHEA:35047"/>
        <dbReference type="ChEBI" id="CHEBI:15378"/>
        <dbReference type="ChEBI" id="CHEBI:36264"/>
        <dbReference type="ChEBI" id="CHEBI:62727"/>
        <dbReference type="ChEBI" id="CHEBI:71302"/>
        <dbReference type="ChEBI" id="CHEBI:456215"/>
        <dbReference type="EC" id="2.10.1.1"/>
    </reaction>
</comment>
<evidence type="ECO:0000256" key="3">
    <source>
        <dbReference type="ARBA" id="ARBA00005046"/>
    </source>
</evidence>
<comment type="pathway">
    <text evidence="3 10">Cofactor biosynthesis; molybdopterin biosynthesis.</text>
</comment>
<sequence length="632" mass="70279">MRKEERNIYISNTDVEKAKSLYMEKLNIQPNVEEIDVLGSMDRVTYEAVYAQKSSPYYNAAAMDGIVVRAEWTYGATEVNPLILEEGKDFQYINTGNPIPNDYDAVIMIEDVIELGSGKVKIIKPAYPWQHIRLIGEDIVATEMIIPSKHKIRPIDLGALISGGIEKIKVYKKPLVGIIPTGTELVENVKELEKGKILESNSRVFEGLTFKYGGIPKRYSPVSDKYNLLKESILEGIEENDILIINAGSSAGTEDYTAKAIRELGQVVVHGVALKPGKPTILGIINNKPVIGVPGYPVSAYLTFDTFVKPLIYKYTGQKEDTDTIKATISKRIVSSLKHKELIRVTLGYVQNRYIATPLTRGAGVTMSLVKADGILEIPQNSEGIEAGEEVKVKLLKSKDKIKDTLVSIGSHDLIMDVIGDMMNLSSGHIGSMGGIMAMKRGECHIAPVHLLDPESGEYNIPYIKKYFPGKRIALVKGVRRLQGFIVQKGNPYRVKSFKDLIRENVAFVNRQRGSGTRMLLDYNLNKLGINSNEIRGYEREMTTHMAVAMAVKSGTATTGLGIMSAAKAMDLEFIPVGYEDYDFIVPYEFLEDKKIKEFVDILKSKEFKDKVSLLGGYEFKDTGEVKIIKSN</sequence>
<keyword evidence="8 10" id="KW-0501">Molybdenum cofactor biosynthesis</keyword>
<organism evidence="12 13">
    <name type="scientific">Thermohalobacter berrensis</name>
    <dbReference type="NCBI Taxonomy" id="99594"/>
    <lineage>
        <taxon>Bacteria</taxon>
        <taxon>Bacillati</taxon>
        <taxon>Bacillota</taxon>
        <taxon>Tissierellia</taxon>
        <taxon>Tissierellales</taxon>
        <taxon>Thermohalobacteraceae</taxon>
        <taxon>Thermohalobacter</taxon>
    </lineage>
</organism>
<dbReference type="Gene3D" id="3.90.105.10">
    <property type="entry name" value="Molybdopterin biosynthesis moea protein, domain 2"/>
    <property type="match status" value="1"/>
</dbReference>
<dbReference type="PROSITE" id="PS01079">
    <property type="entry name" value="MOCF_BIOSYNTHESIS_2"/>
    <property type="match status" value="1"/>
</dbReference>
<comment type="cofactor">
    <cofactor evidence="10">
        <name>Mg(2+)</name>
        <dbReference type="ChEBI" id="CHEBI:18420"/>
    </cofactor>
</comment>
<dbReference type="InterPro" id="IPR036688">
    <property type="entry name" value="MoeA_C_domain_IV_sf"/>
</dbReference>
<proteinExistence type="inferred from homology"/>
<dbReference type="GO" id="GO:0005829">
    <property type="term" value="C:cytosol"/>
    <property type="evidence" value="ECO:0007669"/>
    <property type="project" value="TreeGrafter"/>
</dbReference>
<dbReference type="AlphaFoldDB" id="A0A419T2H0"/>
<dbReference type="GO" id="GO:0061599">
    <property type="term" value="F:molybdopterin molybdotransferase activity"/>
    <property type="evidence" value="ECO:0007669"/>
    <property type="project" value="UniProtKB-UniRule"/>
</dbReference>
<dbReference type="SUPFAM" id="SSF63882">
    <property type="entry name" value="MoeA N-terminal region -like"/>
    <property type="match status" value="1"/>
</dbReference>
<dbReference type="SUPFAM" id="SSF63867">
    <property type="entry name" value="MoeA C-terminal domain-like"/>
    <property type="match status" value="1"/>
</dbReference>
<dbReference type="Gene3D" id="2.40.340.10">
    <property type="entry name" value="MoeA, C-terminal, domain IV"/>
    <property type="match status" value="1"/>
</dbReference>
<keyword evidence="10" id="KW-0479">Metal-binding</keyword>
<dbReference type="GO" id="GO:0046872">
    <property type="term" value="F:metal ion binding"/>
    <property type="evidence" value="ECO:0007669"/>
    <property type="project" value="UniProtKB-UniRule"/>
</dbReference>
<protein>
    <recommendedName>
        <fullName evidence="6 10">Molybdopterin molybdenumtransferase</fullName>
        <ecNumber evidence="5 10">2.10.1.1</ecNumber>
    </recommendedName>
</protein>
<comment type="function">
    <text evidence="1 10">Catalyzes the insertion of molybdate into adenylated molybdopterin with the concomitant release of AMP.</text>
</comment>
<dbReference type="InterPro" id="IPR024370">
    <property type="entry name" value="PBP_domain"/>
</dbReference>
<dbReference type="UniPathway" id="UPA00344"/>
<dbReference type="InterPro" id="IPR036135">
    <property type="entry name" value="MoeA_linker/N_sf"/>
</dbReference>
<dbReference type="Pfam" id="PF12727">
    <property type="entry name" value="PBP_like"/>
    <property type="match status" value="1"/>
</dbReference>
<dbReference type="NCBIfam" id="NF011068">
    <property type="entry name" value="PRK14498.1"/>
    <property type="match status" value="1"/>
</dbReference>
<dbReference type="SUPFAM" id="SSF53850">
    <property type="entry name" value="Periplasmic binding protein-like II"/>
    <property type="match status" value="1"/>
</dbReference>
<evidence type="ECO:0000256" key="9">
    <source>
        <dbReference type="ARBA" id="ARBA00047317"/>
    </source>
</evidence>
<evidence type="ECO:0000313" key="13">
    <source>
        <dbReference type="Proteomes" id="UP000284177"/>
    </source>
</evidence>
<dbReference type="Pfam" id="PF00994">
    <property type="entry name" value="MoCF_biosynth"/>
    <property type="match status" value="1"/>
</dbReference>
<keyword evidence="7 10" id="KW-0500">Molybdenum</keyword>
<dbReference type="SUPFAM" id="SSF53218">
    <property type="entry name" value="Molybdenum cofactor biosynthesis proteins"/>
    <property type="match status" value="1"/>
</dbReference>
<evidence type="ECO:0000256" key="7">
    <source>
        <dbReference type="ARBA" id="ARBA00022505"/>
    </source>
</evidence>
<evidence type="ECO:0000256" key="2">
    <source>
        <dbReference type="ARBA" id="ARBA00003487"/>
    </source>
</evidence>
<dbReference type="PANTHER" id="PTHR10192">
    <property type="entry name" value="MOLYBDOPTERIN BIOSYNTHESIS PROTEIN"/>
    <property type="match status" value="1"/>
</dbReference>
<reference evidence="12 13" key="1">
    <citation type="submission" date="2016-08" db="EMBL/GenBank/DDBJ databases">
        <title>Novel Firmicutes and Novel Genomes.</title>
        <authorList>
            <person name="Poppleton D.I."/>
            <person name="Gribaldo S."/>
        </authorList>
    </citation>
    <scope>NUCLEOTIDE SEQUENCE [LARGE SCALE GENOMIC DNA]</scope>
    <source>
        <strain evidence="12 13">CTT3</strain>
    </source>
</reference>
<comment type="function">
    <text evidence="2">May be involved in the biosynthesis of molybdopterin.</text>
</comment>
<evidence type="ECO:0000256" key="1">
    <source>
        <dbReference type="ARBA" id="ARBA00002901"/>
    </source>
</evidence>
<evidence type="ECO:0000256" key="10">
    <source>
        <dbReference type="RuleBase" id="RU365090"/>
    </source>
</evidence>
<dbReference type="CDD" id="cd00887">
    <property type="entry name" value="MoeA"/>
    <property type="match status" value="1"/>
</dbReference>
<dbReference type="EMBL" id="MCIB01000016">
    <property type="protein sequence ID" value="RKD31646.1"/>
    <property type="molecule type" value="Genomic_DNA"/>
</dbReference>
<keyword evidence="10" id="KW-0460">Magnesium</keyword>
<dbReference type="RefSeq" id="WP_120169198.1">
    <property type="nucleotide sequence ID" value="NZ_MCIB01000016.1"/>
</dbReference>
<feature type="domain" description="MoaB/Mog" evidence="11">
    <location>
        <begin position="177"/>
        <end position="314"/>
    </location>
</feature>
<dbReference type="InterPro" id="IPR005111">
    <property type="entry name" value="MoeA_C_domain_IV"/>
</dbReference>
<keyword evidence="13" id="KW-1185">Reference proteome</keyword>
<dbReference type="GO" id="GO:0006777">
    <property type="term" value="P:Mo-molybdopterin cofactor biosynthetic process"/>
    <property type="evidence" value="ECO:0007669"/>
    <property type="project" value="UniProtKB-UniRule"/>
</dbReference>
<evidence type="ECO:0000313" key="12">
    <source>
        <dbReference type="EMBL" id="RKD31646.1"/>
    </source>
</evidence>
<dbReference type="PANTHER" id="PTHR10192:SF16">
    <property type="entry name" value="MOLYBDOPTERIN MOLYBDENUMTRANSFERASE"/>
    <property type="match status" value="1"/>
</dbReference>
<dbReference type="Pfam" id="PF03453">
    <property type="entry name" value="MoeA_N"/>
    <property type="match status" value="1"/>
</dbReference>
<dbReference type="InterPro" id="IPR008284">
    <property type="entry name" value="MoCF_biosynth_CS"/>
</dbReference>
<evidence type="ECO:0000259" key="11">
    <source>
        <dbReference type="SMART" id="SM00852"/>
    </source>
</evidence>
<comment type="caution">
    <text evidence="12">The sequence shown here is derived from an EMBL/GenBank/DDBJ whole genome shotgun (WGS) entry which is preliminary data.</text>
</comment>
<dbReference type="InterPro" id="IPR038987">
    <property type="entry name" value="MoeA-like"/>
</dbReference>
<dbReference type="Proteomes" id="UP000284177">
    <property type="component" value="Unassembled WGS sequence"/>
</dbReference>
<evidence type="ECO:0000256" key="4">
    <source>
        <dbReference type="ARBA" id="ARBA00010763"/>
    </source>
</evidence>
<accession>A0A419T2H0</accession>
<dbReference type="Pfam" id="PF03454">
    <property type="entry name" value="MoeA_C"/>
    <property type="match status" value="1"/>
</dbReference>
<dbReference type="InterPro" id="IPR001453">
    <property type="entry name" value="MoaB/Mog_dom"/>
</dbReference>
<comment type="similarity">
    <text evidence="4 10">Belongs to the MoeA family.</text>
</comment>
<evidence type="ECO:0000256" key="5">
    <source>
        <dbReference type="ARBA" id="ARBA00013269"/>
    </source>
</evidence>
<evidence type="ECO:0000256" key="8">
    <source>
        <dbReference type="ARBA" id="ARBA00023150"/>
    </source>
</evidence>
<dbReference type="OrthoDB" id="9804758at2"/>
<dbReference type="FunFam" id="2.40.340.10:FF:000005">
    <property type="entry name" value="Molybdopterin molybdenumtransferase MoeA"/>
    <property type="match status" value="1"/>
</dbReference>
<dbReference type="InterPro" id="IPR036425">
    <property type="entry name" value="MoaB/Mog-like_dom_sf"/>
</dbReference>
<name>A0A419T2H0_9FIRM</name>
<dbReference type="Gene3D" id="3.40.980.10">
    <property type="entry name" value="MoaB/Mog-like domain"/>
    <property type="match status" value="1"/>
</dbReference>
<evidence type="ECO:0000256" key="6">
    <source>
        <dbReference type="ARBA" id="ARBA00021108"/>
    </source>
</evidence>
<dbReference type="InterPro" id="IPR005110">
    <property type="entry name" value="MoeA_linker/N"/>
</dbReference>
<dbReference type="Gene3D" id="2.170.190.11">
    <property type="entry name" value="Molybdopterin biosynthesis moea protein, domain 3"/>
    <property type="match status" value="1"/>
</dbReference>
<dbReference type="SMART" id="SM00852">
    <property type="entry name" value="MoCF_biosynth"/>
    <property type="match status" value="1"/>
</dbReference>
<gene>
    <name evidence="12" type="ORF">BET03_12145</name>
</gene>
<keyword evidence="10" id="KW-0808">Transferase</keyword>